<feature type="domain" description="RagB/SusD" evidence="6">
    <location>
        <begin position="352"/>
        <end position="549"/>
    </location>
</feature>
<dbReference type="Gene3D" id="1.25.40.390">
    <property type="match status" value="1"/>
</dbReference>
<dbReference type="GO" id="GO:0009279">
    <property type="term" value="C:cell outer membrane"/>
    <property type="evidence" value="ECO:0007669"/>
    <property type="project" value="UniProtKB-SubCell"/>
</dbReference>
<dbReference type="SUPFAM" id="SSF48452">
    <property type="entry name" value="TPR-like"/>
    <property type="match status" value="1"/>
</dbReference>
<dbReference type="PROSITE" id="PS51257">
    <property type="entry name" value="PROKAR_LIPOPROTEIN"/>
    <property type="match status" value="1"/>
</dbReference>
<dbReference type="Proteomes" id="UP000501780">
    <property type="component" value="Chromosome"/>
</dbReference>
<dbReference type="RefSeq" id="WP_167961581.1">
    <property type="nucleotide sequence ID" value="NZ_CP050831.1"/>
</dbReference>
<gene>
    <name evidence="8" type="ORF">BacF7301_07285</name>
</gene>
<keyword evidence="3" id="KW-0732">Signal</keyword>
<evidence type="ECO:0000259" key="6">
    <source>
        <dbReference type="Pfam" id="PF07980"/>
    </source>
</evidence>
<dbReference type="InterPro" id="IPR011990">
    <property type="entry name" value="TPR-like_helical_dom_sf"/>
</dbReference>
<name>A0A6H0KL61_9BACE</name>
<evidence type="ECO:0000313" key="8">
    <source>
        <dbReference type="EMBL" id="QIU93959.1"/>
    </source>
</evidence>
<protein>
    <submittedName>
        <fullName evidence="8">RagB/SusD family nutrient uptake outer membrane protein</fullName>
    </submittedName>
</protein>
<evidence type="ECO:0000256" key="4">
    <source>
        <dbReference type="ARBA" id="ARBA00023136"/>
    </source>
</evidence>
<proteinExistence type="inferred from homology"/>
<comment type="subcellular location">
    <subcellularLocation>
        <location evidence="1">Cell outer membrane</location>
    </subcellularLocation>
</comment>
<sequence>MKKIEKILIIGLFSLVGAGCSDFLDVTSKQELTYETFYKNANDCRSATAALYNAVWFDFNSKFLWEIGDSRANNMYVDLATYASAIFNRFMETSNTDDLENGWDALYSVIGQSDHILNNIYRALDYGVDPKVVNACKGEARFMRGLAYWYLASIWGNVPIIEDPVQLSNNFVVRTNHREDVLQYAMKDMEFAATYLPESDEPGRLTRYSALGMLSRLYITAACYARGGNFSPERYETNPEVYYRKAAEAALTVCEEGTQYSLMADYEQLFRVQNNNNSESLFALQWVPGSTVYGVGNRMQINLCYSTEMLGGLKAYGGSGYLSAEFVELIHKRGELSRKRATFFYNGAVYDYIGTATDAGKWVVSGRSMCNVKKHIVGGTKDTDGGAVAENSGFATPMLRLAEVYLLYAEAVLGTKSEIDATTVEGKKALLYFNNVRERARDKNAEEPNENLADLTRLTLDDIWTERRCELAMEGQFWYDIVRRAYWNKEWVLDFLNNQKRGYKYTYDGSTFKWRDSDGREAKPATEDKLLLPYPLNEVTMNPLLREEPVHFDIAAE</sequence>
<evidence type="ECO:0000256" key="1">
    <source>
        <dbReference type="ARBA" id="ARBA00004442"/>
    </source>
</evidence>
<accession>A0A6H0KL61</accession>
<evidence type="ECO:0000256" key="5">
    <source>
        <dbReference type="ARBA" id="ARBA00023237"/>
    </source>
</evidence>
<evidence type="ECO:0000313" key="9">
    <source>
        <dbReference type="Proteomes" id="UP000501780"/>
    </source>
</evidence>
<feature type="domain" description="SusD-like N-terminal" evidence="7">
    <location>
        <begin position="22"/>
        <end position="218"/>
    </location>
</feature>
<keyword evidence="4" id="KW-0472">Membrane</keyword>
<dbReference type="Pfam" id="PF14322">
    <property type="entry name" value="SusD-like_3"/>
    <property type="match status" value="1"/>
</dbReference>
<dbReference type="InterPro" id="IPR033985">
    <property type="entry name" value="SusD-like_N"/>
</dbReference>
<comment type="similarity">
    <text evidence="2">Belongs to the SusD family.</text>
</comment>
<evidence type="ECO:0000256" key="3">
    <source>
        <dbReference type="ARBA" id="ARBA00022729"/>
    </source>
</evidence>
<dbReference type="InterPro" id="IPR012944">
    <property type="entry name" value="SusD_RagB_dom"/>
</dbReference>
<evidence type="ECO:0000256" key="2">
    <source>
        <dbReference type="ARBA" id="ARBA00006275"/>
    </source>
</evidence>
<dbReference type="AlphaFoldDB" id="A0A6H0KL61"/>
<reference evidence="8 9" key="1">
    <citation type="submission" date="2020-03" db="EMBL/GenBank/DDBJ databases">
        <title>Genomic analysis of Bacteroides faecium CBA7301.</title>
        <authorList>
            <person name="Kim J."/>
            <person name="Roh S.W."/>
        </authorList>
    </citation>
    <scope>NUCLEOTIDE SEQUENCE [LARGE SCALE GENOMIC DNA]</scope>
    <source>
        <strain evidence="8 9">CBA7301</strain>
    </source>
</reference>
<keyword evidence="9" id="KW-1185">Reference proteome</keyword>
<evidence type="ECO:0000259" key="7">
    <source>
        <dbReference type="Pfam" id="PF14322"/>
    </source>
</evidence>
<organism evidence="8 9">
    <name type="scientific">Bacteroides faecium</name>
    <dbReference type="NCBI Taxonomy" id="2715212"/>
    <lineage>
        <taxon>Bacteria</taxon>
        <taxon>Pseudomonadati</taxon>
        <taxon>Bacteroidota</taxon>
        <taxon>Bacteroidia</taxon>
        <taxon>Bacteroidales</taxon>
        <taxon>Bacteroidaceae</taxon>
        <taxon>Bacteroides</taxon>
    </lineage>
</organism>
<keyword evidence="5" id="KW-0998">Cell outer membrane</keyword>
<dbReference type="Pfam" id="PF07980">
    <property type="entry name" value="SusD_RagB"/>
    <property type="match status" value="1"/>
</dbReference>
<dbReference type="EMBL" id="CP050831">
    <property type="protein sequence ID" value="QIU93959.1"/>
    <property type="molecule type" value="Genomic_DNA"/>
</dbReference>
<dbReference type="KEGG" id="bfc:BacF7301_07285"/>